<keyword evidence="3" id="KW-1185">Reference proteome</keyword>
<gene>
    <name evidence="2" type="ORF">J41TS4_01430</name>
</gene>
<evidence type="ECO:0000256" key="1">
    <source>
        <dbReference type="SAM" id="MobiDB-lite"/>
    </source>
</evidence>
<dbReference type="AlphaFoldDB" id="A0A919Y1L6"/>
<name>A0A919Y1L6_9BACL</name>
<evidence type="ECO:0000313" key="2">
    <source>
        <dbReference type="EMBL" id="GIO40385.1"/>
    </source>
</evidence>
<protein>
    <submittedName>
        <fullName evidence="2">Uncharacterized protein</fullName>
    </submittedName>
</protein>
<evidence type="ECO:0000313" key="3">
    <source>
        <dbReference type="Proteomes" id="UP000678895"/>
    </source>
</evidence>
<comment type="caution">
    <text evidence="2">The sequence shown here is derived from an EMBL/GenBank/DDBJ whole genome shotgun (WGS) entry which is preliminary data.</text>
</comment>
<dbReference type="EMBL" id="BORS01000001">
    <property type="protein sequence ID" value="GIO40385.1"/>
    <property type="molecule type" value="Genomic_DNA"/>
</dbReference>
<sequence length="63" mass="7277">MRKNNKNPPEERRFEQSEPDWSQPASCRGCVWGRFEGSSQFCSLPRCIAVRESLQGQEVNGYI</sequence>
<accession>A0A919Y1L6</accession>
<reference evidence="2" key="1">
    <citation type="submission" date="2021-03" db="EMBL/GenBank/DDBJ databases">
        <title>Antimicrobial resistance genes in bacteria isolated from Japanese honey, and their potential for conferring macrolide and lincosamide resistance in the American foulbrood pathogen Paenibacillus larvae.</title>
        <authorList>
            <person name="Okamoto M."/>
            <person name="Kumagai M."/>
            <person name="Kanamori H."/>
            <person name="Takamatsu D."/>
        </authorList>
    </citation>
    <scope>NUCLEOTIDE SEQUENCE</scope>
    <source>
        <strain evidence="2">J41TS4</strain>
    </source>
</reference>
<proteinExistence type="predicted"/>
<dbReference type="Proteomes" id="UP000678895">
    <property type="component" value="Unassembled WGS sequence"/>
</dbReference>
<organism evidence="2 3">
    <name type="scientific">Paenibacillus apis</name>
    <dbReference type="NCBI Taxonomy" id="1792174"/>
    <lineage>
        <taxon>Bacteria</taxon>
        <taxon>Bacillati</taxon>
        <taxon>Bacillota</taxon>
        <taxon>Bacilli</taxon>
        <taxon>Bacillales</taxon>
        <taxon>Paenibacillaceae</taxon>
        <taxon>Paenibacillus</taxon>
    </lineage>
</organism>
<feature type="region of interest" description="Disordered" evidence="1">
    <location>
        <begin position="1"/>
        <end position="25"/>
    </location>
</feature>